<feature type="region of interest" description="Disordered" evidence="1">
    <location>
        <begin position="1"/>
        <end position="56"/>
    </location>
</feature>
<feature type="compositionally biased region" description="Basic and acidic residues" evidence="1">
    <location>
        <begin position="31"/>
        <end position="43"/>
    </location>
</feature>
<protein>
    <submittedName>
        <fullName evidence="3">Lin1 family protein</fullName>
    </submittedName>
</protein>
<dbReference type="STRING" id="1262450.S3D2F1"/>
<feature type="compositionally biased region" description="Basic and acidic residues" evidence="1">
    <location>
        <begin position="121"/>
        <end position="130"/>
    </location>
</feature>
<feature type="domain" description="GYF" evidence="2">
    <location>
        <begin position="466"/>
        <end position="521"/>
    </location>
</feature>
<dbReference type="Pfam" id="PF02213">
    <property type="entry name" value="GYF"/>
    <property type="match status" value="1"/>
</dbReference>
<feature type="region of interest" description="Disordered" evidence="1">
    <location>
        <begin position="446"/>
        <end position="471"/>
    </location>
</feature>
<dbReference type="OrthoDB" id="331341at2759"/>
<gene>
    <name evidence="3" type="ORF">F503_08111</name>
</gene>
<dbReference type="PANTHER" id="PTHR13138:SF3">
    <property type="entry name" value="CD2 ANTIGEN CYTOPLASMIC TAIL-BINDING PROTEIN 2"/>
    <property type="match status" value="1"/>
</dbReference>
<feature type="region of interest" description="Disordered" evidence="1">
    <location>
        <begin position="70"/>
        <end position="217"/>
    </location>
</feature>
<keyword evidence="4" id="KW-1185">Reference proteome</keyword>
<dbReference type="EMBL" id="KE148151">
    <property type="protein sequence ID" value="EPE07460.1"/>
    <property type="molecule type" value="Genomic_DNA"/>
</dbReference>
<dbReference type="PANTHER" id="PTHR13138">
    <property type="entry name" value="PROTEIN LIN1"/>
    <property type="match status" value="1"/>
</dbReference>
<dbReference type="VEuPathDB" id="FungiDB:F503_08111"/>
<evidence type="ECO:0000259" key="2">
    <source>
        <dbReference type="PROSITE" id="PS50829"/>
    </source>
</evidence>
<dbReference type="HOGENOM" id="CLU_024456_1_0_1"/>
<feature type="compositionally biased region" description="Basic and acidic residues" evidence="1">
    <location>
        <begin position="358"/>
        <end position="379"/>
    </location>
</feature>
<feature type="compositionally biased region" description="Basic and acidic residues" evidence="1">
    <location>
        <begin position="387"/>
        <end position="407"/>
    </location>
</feature>
<feature type="compositionally biased region" description="Basic and acidic residues" evidence="1">
    <location>
        <begin position="174"/>
        <end position="204"/>
    </location>
</feature>
<feature type="compositionally biased region" description="Acidic residues" evidence="1">
    <location>
        <begin position="205"/>
        <end position="217"/>
    </location>
</feature>
<dbReference type="OMA" id="HENQRDP"/>
<feature type="region of interest" description="Disordered" evidence="1">
    <location>
        <begin position="269"/>
        <end position="305"/>
    </location>
</feature>
<reference evidence="3 4" key="1">
    <citation type="journal article" date="2013" name="BMC Genomics">
        <title>The genome and transcriptome of the pine saprophyte Ophiostoma piceae, and a comparison with the bark beetle-associated pine pathogen Grosmannia clavigera.</title>
        <authorList>
            <person name="Haridas S."/>
            <person name="Wang Y."/>
            <person name="Lim L."/>
            <person name="Massoumi Alamouti S."/>
            <person name="Jackman S."/>
            <person name="Docking R."/>
            <person name="Robertson G."/>
            <person name="Birol I."/>
            <person name="Bohlmann J."/>
            <person name="Breuil C."/>
        </authorList>
    </citation>
    <scope>NUCLEOTIDE SEQUENCE [LARGE SCALE GENOMIC DNA]</scope>
    <source>
        <strain evidence="3 4">UAMH 11346</strain>
    </source>
</reference>
<feature type="compositionally biased region" description="Acidic residues" evidence="1">
    <location>
        <begin position="454"/>
        <end position="463"/>
    </location>
</feature>
<accession>S3D2F1</accession>
<dbReference type="InterPro" id="IPR035445">
    <property type="entry name" value="GYF-like_dom_sf"/>
</dbReference>
<organism evidence="3 4">
    <name type="scientific">Ophiostoma piceae (strain UAMH 11346)</name>
    <name type="common">Sap stain fungus</name>
    <dbReference type="NCBI Taxonomy" id="1262450"/>
    <lineage>
        <taxon>Eukaryota</taxon>
        <taxon>Fungi</taxon>
        <taxon>Dikarya</taxon>
        <taxon>Ascomycota</taxon>
        <taxon>Pezizomycotina</taxon>
        <taxon>Sordariomycetes</taxon>
        <taxon>Sordariomycetidae</taxon>
        <taxon>Ophiostomatales</taxon>
        <taxon>Ophiostomataceae</taxon>
        <taxon>Ophiostoma</taxon>
    </lineage>
</organism>
<dbReference type="GO" id="GO:0005682">
    <property type="term" value="C:U5 snRNP"/>
    <property type="evidence" value="ECO:0007669"/>
    <property type="project" value="InterPro"/>
</dbReference>
<dbReference type="Gene3D" id="3.30.1490.40">
    <property type="match status" value="1"/>
</dbReference>
<dbReference type="PROSITE" id="PS50829">
    <property type="entry name" value="GYF"/>
    <property type="match status" value="1"/>
</dbReference>
<feature type="compositionally biased region" description="Basic and acidic residues" evidence="1">
    <location>
        <begin position="156"/>
        <end position="166"/>
    </location>
</feature>
<dbReference type="Proteomes" id="UP000016923">
    <property type="component" value="Unassembled WGS sequence"/>
</dbReference>
<dbReference type="InterPro" id="IPR039905">
    <property type="entry name" value="CD2BP2/Lin1"/>
</dbReference>
<name>S3D2F1_OPHP1</name>
<dbReference type="eggNOG" id="KOG2950">
    <property type="taxonomic scope" value="Eukaryota"/>
</dbReference>
<dbReference type="AlphaFoldDB" id="S3D2F1"/>
<sequence length="521" mass="57826">MSSRFSAARPKRAGEAFARQHHGGGDAAGSDEDRGASKVKFDIRNPSALAPDAREDDDILDADVIGVAGGATKRGAVNIDGYDSDSDNETFEARAEQRKRPGQKAGRTDADDVNLIDQLDNYDKRLKGEDAGGGDGDDDDDDDMFAENDDDDDDKKDDKKDADGKPGSRKSRKEVHFMSDKDIEGQEDESKGGGRVHLDDKAAESDDDSSDDDEKVALAIEEEGLDEEVGLGGLKKHAPKLMAFNMREEQEEGAFDESGNFVRKAMDPDAQHDRWMDGVSKKQMKRAAEAREKREAELRQTRRADDSIITADLFGALITRLELGETALEALARLGKLNAAFVKAKNPKAKRIPQWKLKQMEKKNAAKSTADDEKQADEHEGGDEMDIDRKPTAKTPKDPEDPEQTKIKESIEAITEAADKLLNRDYPEIYDMERERLVREYRAETGEAWVEPSKDEEAEEEESSGPRMWEYRWVDGRDGGAKQGPYDGPTMKAWQDAGYFEGVEFRPAGNEGAWHTSVAFV</sequence>
<evidence type="ECO:0000256" key="1">
    <source>
        <dbReference type="SAM" id="MobiDB-lite"/>
    </source>
</evidence>
<proteinExistence type="predicted"/>
<dbReference type="InterPro" id="IPR003169">
    <property type="entry name" value="GYF"/>
</dbReference>
<feature type="compositionally biased region" description="Acidic residues" evidence="1">
    <location>
        <begin position="135"/>
        <end position="155"/>
    </location>
</feature>
<dbReference type="SUPFAM" id="SSF55277">
    <property type="entry name" value="GYF domain"/>
    <property type="match status" value="1"/>
</dbReference>
<feature type="region of interest" description="Disordered" evidence="1">
    <location>
        <begin position="352"/>
        <end position="407"/>
    </location>
</feature>
<evidence type="ECO:0000313" key="4">
    <source>
        <dbReference type="Proteomes" id="UP000016923"/>
    </source>
</evidence>
<evidence type="ECO:0000313" key="3">
    <source>
        <dbReference type="EMBL" id="EPE07460.1"/>
    </source>
</evidence>